<keyword evidence="1" id="KW-0472">Membrane</keyword>
<dbReference type="GO" id="GO:0017004">
    <property type="term" value="P:cytochrome complex assembly"/>
    <property type="evidence" value="ECO:0007669"/>
    <property type="project" value="InterPro"/>
</dbReference>
<dbReference type="AlphaFoldDB" id="G4CQ45"/>
<dbReference type="Proteomes" id="UP000005336">
    <property type="component" value="Unassembled WGS sequence"/>
</dbReference>
<comment type="caution">
    <text evidence="3">The sequence shown here is derived from an EMBL/GenBank/DDBJ whole genome shotgun (WGS) entry which is preliminary data.</text>
</comment>
<dbReference type="PATRIC" id="fig|1030841.3.peg.1183"/>
<feature type="transmembrane region" description="Helical" evidence="1">
    <location>
        <begin position="38"/>
        <end position="59"/>
    </location>
</feature>
<name>G4CQ45_9NEIS</name>
<keyword evidence="1" id="KW-1133">Transmembrane helix</keyword>
<feature type="transmembrane region" description="Helical" evidence="1">
    <location>
        <begin position="127"/>
        <end position="154"/>
    </location>
</feature>
<reference evidence="3 4" key="1">
    <citation type="submission" date="2011-06" db="EMBL/GenBank/DDBJ databases">
        <authorList>
            <person name="Muzny D."/>
            <person name="Qin X."/>
            <person name="Deng J."/>
            <person name="Jiang H."/>
            <person name="Liu Y."/>
            <person name="Qu J."/>
            <person name="Song X.-Z."/>
            <person name="Zhang L."/>
            <person name="Thornton R."/>
            <person name="Coyle M."/>
            <person name="Francisco L."/>
            <person name="Jackson L."/>
            <person name="Javaid M."/>
            <person name="Korchina V."/>
            <person name="Kovar C."/>
            <person name="Mata R."/>
            <person name="Mathew T."/>
            <person name="Ngo R."/>
            <person name="Nguyen L."/>
            <person name="Nguyen N."/>
            <person name="Okwuonu G."/>
            <person name="Ongeri F."/>
            <person name="Pham C."/>
            <person name="Simmons D."/>
            <person name="Wilczek-Boney K."/>
            <person name="Hale W."/>
            <person name="Jakkamsetti A."/>
            <person name="Pham P."/>
            <person name="Ruth R."/>
            <person name="San Lucas F."/>
            <person name="Warren J."/>
            <person name="Zhang J."/>
            <person name="Zhao Z."/>
            <person name="Zhou C."/>
            <person name="Zhu D."/>
            <person name="Lee S."/>
            <person name="Bess C."/>
            <person name="Blankenburg K."/>
            <person name="Forbes L."/>
            <person name="Fu Q."/>
            <person name="Gubbala S."/>
            <person name="Hirani K."/>
            <person name="Jayaseelan J.C."/>
            <person name="Lara F."/>
            <person name="Munidasa M."/>
            <person name="Palculict T."/>
            <person name="Patil S."/>
            <person name="Pu L.-L."/>
            <person name="Saada N."/>
            <person name="Tang L."/>
            <person name="Weissenberger G."/>
            <person name="Zhu Y."/>
            <person name="Hemphill L."/>
            <person name="Shang Y."/>
            <person name="Youmans B."/>
            <person name="Ayvaz T."/>
            <person name="Ross M."/>
            <person name="Santibanez J."/>
            <person name="Aqrawi P."/>
            <person name="Gross S."/>
            <person name="Joshi V."/>
            <person name="Fowler G."/>
            <person name="Nazareth L."/>
            <person name="Reid J."/>
            <person name="Worley K."/>
            <person name="Petrosino J."/>
            <person name="Highlander S."/>
            <person name="Gibbs R."/>
        </authorList>
    </citation>
    <scope>NUCLEOTIDE SEQUENCE [LARGE SCALE GENOMIC DNA]</scope>
    <source>
        <strain evidence="3 4">9715</strain>
    </source>
</reference>
<keyword evidence="4" id="KW-1185">Reference proteome</keyword>
<feature type="transmembrane region" description="Helical" evidence="1">
    <location>
        <begin position="6"/>
        <end position="26"/>
    </location>
</feature>
<evidence type="ECO:0000313" key="4">
    <source>
        <dbReference type="Proteomes" id="UP000005336"/>
    </source>
</evidence>
<dbReference type="PANTHER" id="PTHR38034:SF1">
    <property type="entry name" value="INNER MEMBRANE PROTEIN YPJD"/>
    <property type="match status" value="1"/>
</dbReference>
<evidence type="ECO:0000256" key="1">
    <source>
        <dbReference type="SAM" id="Phobius"/>
    </source>
</evidence>
<feature type="transmembrane region" description="Helical" evidence="1">
    <location>
        <begin position="179"/>
        <end position="200"/>
    </location>
</feature>
<feature type="transmembrane region" description="Helical" evidence="1">
    <location>
        <begin position="97"/>
        <end position="115"/>
    </location>
</feature>
<sequence>MFAMPVLMILLMVIYTALAVFVWRYYKNGNGDTYPLKIELSILAPATLVHGAIVLLPILVDRVLVMGFGYALSLIVWLMLVMYFAGSFFYNLRGLQLLLYPIATISLLFAAVFPGKYTGYSIENIPFMAHIGASLIAYSMFAIITLLAVLILWLSRDLHQRKFSSLVSFLPPLLSLEKLMFQGMWVGFILLSISVVSGTFFAEEVFGRPFEFTHKSIFGIFSWFIYGTLLLKRSMMAWRGKNAAIWTVLGFISLMLAYVGSKFVLEVILINRL</sequence>
<keyword evidence="1" id="KW-0812">Transmembrane</keyword>
<accession>G4CQ45</accession>
<organism evidence="3 4">
    <name type="scientific">Neisseria wadsworthii 9715</name>
    <dbReference type="NCBI Taxonomy" id="1030841"/>
    <lineage>
        <taxon>Bacteria</taxon>
        <taxon>Pseudomonadati</taxon>
        <taxon>Pseudomonadota</taxon>
        <taxon>Betaproteobacteria</taxon>
        <taxon>Neisseriales</taxon>
        <taxon>Neisseriaceae</taxon>
        <taxon>Neisseria</taxon>
    </lineage>
</organism>
<dbReference type="Pfam" id="PF01578">
    <property type="entry name" value="Cytochrom_C_asm"/>
    <property type="match status" value="1"/>
</dbReference>
<evidence type="ECO:0000259" key="2">
    <source>
        <dbReference type="Pfam" id="PF01578"/>
    </source>
</evidence>
<dbReference type="InterPro" id="IPR052372">
    <property type="entry name" value="YpjD/HemX"/>
</dbReference>
<dbReference type="EMBL" id="AGAZ01000043">
    <property type="protein sequence ID" value="EGZ46994.1"/>
    <property type="molecule type" value="Genomic_DNA"/>
</dbReference>
<dbReference type="STRING" id="1030841.HMPREF9370_1205"/>
<dbReference type="PANTHER" id="PTHR38034">
    <property type="entry name" value="INNER MEMBRANE PROTEIN YPJD"/>
    <property type="match status" value="1"/>
</dbReference>
<dbReference type="HOGENOM" id="CLU_049710_1_1_4"/>
<proteinExistence type="predicted"/>
<evidence type="ECO:0000313" key="3">
    <source>
        <dbReference type="EMBL" id="EGZ46994.1"/>
    </source>
</evidence>
<protein>
    <submittedName>
        <fullName evidence="3">Cytochrome c assembly family protein</fullName>
    </submittedName>
</protein>
<dbReference type="InterPro" id="IPR002541">
    <property type="entry name" value="Cyt_c_assembly"/>
</dbReference>
<feature type="transmembrane region" description="Helical" evidence="1">
    <location>
        <begin position="65"/>
        <end position="85"/>
    </location>
</feature>
<feature type="domain" description="Cytochrome c assembly protein" evidence="2">
    <location>
        <begin position="47"/>
        <end position="268"/>
    </location>
</feature>
<feature type="transmembrane region" description="Helical" evidence="1">
    <location>
        <begin position="212"/>
        <end position="231"/>
    </location>
</feature>
<dbReference type="GO" id="GO:0020037">
    <property type="term" value="F:heme binding"/>
    <property type="evidence" value="ECO:0007669"/>
    <property type="project" value="InterPro"/>
</dbReference>
<feature type="transmembrane region" description="Helical" evidence="1">
    <location>
        <begin position="243"/>
        <end position="265"/>
    </location>
</feature>
<gene>
    <name evidence="3" type="ORF">HMPREF9370_1205</name>
</gene>